<dbReference type="SUPFAM" id="SSF52266">
    <property type="entry name" value="SGNH hydrolase"/>
    <property type="match status" value="1"/>
</dbReference>
<feature type="compositionally biased region" description="Polar residues" evidence="1">
    <location>
        <begin position="484"/>
        <end position="502"/>
    </location>
</feature>
<keyword evidence="2" id="KW-0472">Membrane</keyword>
<accession>A0A7S3K0S6</accession>
<feature type="transmembrane region" description="Helical" evidence="2">
    <location>
        <begin position="341"/>
        <end position="365"/>
    </location>
</feature>
<sequence length="502" mass="54569">MGDSITSSSTASSPELAWPAQLDVLLGDAVTVRNFGRSGRTVMLTEDAYTATNFYNSAIKSGAKIGILLLGTNDAKEEFWDTVEGLEERFRSDFETLVTEVSIIFEIVIAATPVPQLEAGGYWGDNLSVLNEIIPNIIKQVCLDFGIPIVAVNEIFYTENVNGTMILNESLFFDNVHPNDKGYTLIAEKFYDEVSIILEKISGSPTALPSPAPSKQPSSYIESSSSADTLIPTSNPSIMPSPIPSMIPTLILTSAPSQGKVAPSNVPTRLPSAKPIEYPTQQPTVLPTSPPAAIPTSISPTRNPTADPTTKSPTTFAPTLLPAVVQVLRGSSSNGSSSGAMIILSVAIVIVVIFILLLFAAILYIQRRRKLRKQQSRLDIDSAQSLATVHMPKSSMNKFIESKEDYPSAVEDNEQRKIEAIAQGESDVKVLVVDIIEEESEDESQGENDTEDQEEIDFGIQKCDITEDDNLDAISETETHDNEMNTLDNFHPVSSSFMHRVP</sequence>
<dbReference type="InterPro" id="IPR036514">
    <property type="entry name" value="SGNH_hydro_sf"/>
</dbReference>
<dbReference type="Gene3D" id="3.40.50.1110">
    <property type="entry name" value="SGNH hydrolase"/>
    <property type="match status" value="1"/>
</dbReference>
<keyword evidence="2" id="KW-0812">Transmembrane</keyword>
<evidence type="ECO:0000259" key="3">
    <source>
        <dbReference type="Pfam" id="PF13472"/>
    </source>
</evidence>
<protein>
    <recommendedName>
        <fullName evidence="3">SGNH hydrolase-type esterase domain-containing protein</fullName>
    </recommendedName>
</protein>
<evidence type="ECO:0000313" key="4">
    <source>
        <dbReference type="EMBL" id="CAE0371058.1"/>
    </source>
</evidence>
<feature type="compositionally biased region" description="Polar residues" evidence="1">
    <location>
        <begin position="215"/>
        <end position="228"/>
    </location>
</feature>
<feature type="compositionally biased region" description="Acidic residues" evidence="1">
    <location>
        <begin position="439"/>
        <end position="457"/>
    </location>
</feature>
<dbReference type="EMBL" id="HBIJ01017880">
    <property type="protein sequence ID" value="CAE0371058.1"/>
    <property type="molecule type" value="Transcribed_RNA"/>
</dbReference>
<dbReference type="Pfam" id="PF13472">
    <property type="entry name" value="Lipase_GDSL_2"/>
    <property type="match status" value="1"/>
</dbReference>
<proteinExistence type="predicted"/>
<evidence type="ECO:0000256" key="1">
    <source>
        <dbReference type="SAM" id="MobiDB-lite"/>
    </source>
</evidence>
<feature type="region of interest" description="Disordered" evidence="1">
    <location>
        <begin position="439"/>
        <end position="502"/>
    </location>
</feature>
<evidence type="ECO:0000256" key="2">
    <source>
        <dbReference type="SAM" id="Phobius"/>
    </source>
</evidence>
<name>A0A7S3K0S6_9STRA</name>
<dbReference type="InterPro" id="IPR013830">
    <property type="entry name" value="SGNH_hydro"/>
</dbReference>
<gene>
    <name evidence="4" type="ORF">ALAG00032_LOCUS11839</name>
</gene>
<feature type="domain" description="SGNH hydrolase-type esterase" evidence="3">
    <location>
        <begin position="1"/>
        <end position="184"/>
    </location>
</feature>
<keyword evidence="2" id="KW-1133">Transmembrane helix</keyword>
<reference evidence="4" key="1">
    <citation type="submission" date="2021-01" db="EMBL/GenBank/DDBJ databases">
        <authorList>
            <person name="Corre E."/>
            <person name="Pelletier E."/>
            <person name="Niang G."/>
            <person name="Scheremetjew M."/>
            <person name="Finn R."/>
            <person name="Kale V."/>
            <person name="Holt S."/>
            <person name="Cochrane G."/>
            <person name="Meng A."/>
            <person name="Brown T."/>
            <person name="Cohen L."/>
        </authorList>
    </citation>
    <scope>NUCLEOTIDE SEQUENCE</scope>
    <source>
        <strain evidence="4">CCMP1510</strain>
    </source>
</reference>
<feature type="region of interest" description="Disordered" evidence="1">
    <location>
        <begin position="205"/>
        <end position="228"/>
    </location>
</feature>
<dbReference type="AlphaFoldDB" id="A0A7S3K0S6"/>
<organism evidence="4">
    <name type="scientific">Aureoumbra lagunensis</name>
    <dbReference type="NCBI Taxonomy" id="44058"/>
    <lineage>
        <taxon>Eukaryota</taxon>
        <taxon>Sar</taxon>
        <taxon>Stramenopiles</taxon>
        <taxon>Ochrophyta</taxon>
        <taxon>Pelagophyceae</taxon>
        <taxon>Pelagomonadales</taxon>
        <taxon>Aureoumbra</taxon>
    </lineage>
</organism>
<feature type="region of interest" description="Disordered" evidence="1">
    <location>
        <begin position="296"/>
        <end position="315"/>
    </location>
</feature>
<feature type="compositionally biased region" description="Polar residues" evidence="1">
    <location>
        <begin position="302"/>
        <end position="315"/>
    </location>
</feature>